<keyword evidence="1" id="KW-0472">Membrane</keyword>
<dbReference type="OrthoDB" id="1194658at2759"/>
<protein>
    <recommendedName>
        <fullName evidence="2">Aminotransferase-like plant mobile domain-containing protein</fullName>
    </recommendedName>
</protein>
<reference evidence="3" key="1">
    <citation type="journal article" date="2019" name="Genome Biol. Evol.">
        <title>The Rhododendron genome and chromosomal organization provide insight into shared whole-genome duplications across the heath family (Ericaceae).</title>
        <authorList>
            <person name="Soza V.L."/>
            <person name="Lindsley D."/>
            <person name="Waalkes A."/>
            <person name="Ramage E."/>
            <person name="Patwardhan R.P."/>
            <person name="Burton J.N."/>
            <person name="Adey A."/>
            <person name="Kumar A."/>
            <person name="Qiu R."/>
            <person name="Shendure J."/>
            <person name="Hall B."/>
        </authorList>
    </citation>
    <scope>NUCLEOTIDE SEQUENCE</scope>
    <source>
        <strain evidence="3">RSF 1966-606</strain>
    </source>
</reference>
<comment type="caution">
    <text evidence="3">The sequence shown here is derived from an EMBL/GenBank/DDBJ whole genome shotgun (WGS) entry which is preliminary data.</text>
</comment>
<dbReference type="InterPro" id="IPR019557">
    <property type="entry name" value="AminoTfrase-like_pln_mobile"/>
</dbReference>
<gene>
    <name evidence="3" type="ORF">C3L33_23511</name>
</gene>
<organism evidence="3">
    <name type="scientific">Rhododendron williamsianum</name>
    <dbReference type="NCBI Taxonomy" id="262921"/>
    <lineage>
        <taxon>Eukaryota</taxon>
        <taxon>Viridiplantae</taxon>
        <taxon>Streptophyta</taxon>
        <taxon>Embryophyta</taxon>
        <taxon>Tracheophyta</taxon>
        <taxon>Spermatophyta</taxon>
        <taxon>Magnoliopsida</taxon>
        <taxon>eudicotyledons</taxon>
        <taxon>Gunneridae</taxon>
        <taxon>Pentapetalae</taxon>
        <taxon>asterids</taxon>
        <taxon>Ericales</taxon>
        <taxon>Ericaceae</taxon>
        <taxon>Ericoideae</taxon>
        <taxon>Rhodoreae</taxon>
        <taxon>Rhododendron</taxon>
    </lineage>
</organism>
<evidence type="ECO:0000259" key="2">
    <source>
        <dbReference type="Pfam" id="PF10536"/>
    </source>
</evidence>
<feature type="transmembrane region" description="Helical" evidence="1">
    <location>
        <begin position="49"/>
        <end position="69"/>
    </location>
</feature>
<dbReference type="EMBL" id="QEFC01009106">
    <property type="protein sequence ID" value="KAE9444591.1"/>
    <property type="molecule type" value="Genomic_DNA"/>
</dbReference>
<feature type="non-terminal residue" evidence="3">
    <location>
        <position position="188"/>
    </location>
</feature>
<keyword evidence="1" id="KW-0812">Transmembrane</keyword>
<proteinExistence type="predicted"/>
<evidence type="ECO:0000313" key="3">
    <source>
        <dbReference type="EMBL" id="KAE9444591.1"/>
    </source>
</evidence>
<feature type="domain" description="Aminotransferase-like plant mobile" evidence="2">
    <location>
        <begin position="25"/>
        <end position="136"/>
    </location>
</feature>
<accession>A0A6A4KM12</accession>
<dbReference type="Pfam" id="PF10536">
    <property type="entry name" value="PMD"/>
    <property type="match status" value="1"/>
</dbReference>
<evidence type="ECO:0000256" key="1">
    <source>
        <dbReference type="SAM" id="Phobius"/>
    </source>
</evidence>
<name>A0A6A4KM12_9ERIC</name>
<keyword evidence="1" id="KW-1133">Transmembrane helix</keyword>
<feature type="transmembrane region" description="Helical" evidence="1">
    <location>
        <begin position="21"/>
        <end position="37"/>
    </location>
</feature>
<sequence>ARTVAPGAERDYVAGPQYNQRLYMAGFFSYFLSYFVLPDYPVDGLSQAVFLLAVLLARGQPVALAPLFLGSLYRQLDLVQADYARSLGRCDHILMAHSTFLLAYFFEHFRIIAPDPLVFEASGVRSRVEQWHGTSSEASWYEVCDIEVNFIPRPYNIPSPGLMGMGLCLLPVGSSVNAARGNDPVART</sequence>
<dbReference type="AlphaFoldDB" id="A0A6A4KM12"/>
<feature type="non-terminal residue" evidence="3">
    <location>
        <position position="1"/>
    </location>
</feature>